<name>A0A1W1YDK9_9FLAO</name>
<protein>
    <recommendedName>
        <fullName evidence="4">WG containing repeat-containing protein</fullName>
    </recommendedName>
</protein>
<dbReference type="RefSeq" id="WP_084015500.1">
    <property type="nucleotide sequence ID" value="NZ_FWXS01000001.1"/>
</dbReference>
<gene>
    <name evidence="2" type="ORF">SAMN06296427_101265</name>
</gene>
<dbReference type="OrthoDB" id="705292at2"/>
<proteinExistence type="predicted"/>
<evidence type="ECO:0000313" key="3">
    <source>
        <dbReference type="Proteomes" id="UP000192393"/>
    </source>
</evidence>
<dbReference type="Proteomes" id="UP000192393">
    <property type="component" value="Unassembled WGS sequence"/>
</dbReference>
<evidence type="ECO:0000313" key="2">
    <source>
        <dbReference type="EMBL" id="SMC33891.1"/>
    </source>
</evidence>
<reference evidence="2 3" key="1">
    <citation type="submission" date="2017-04" db="EMBL/GenBank/DDBJ databases">
        <authorList>
            <person name="Afonso C.L."/>
            <person name="Miller P.J."/>
            <person name="Scott M.A."/>
            <person name="Spackman E."/>
            <person name="Goraichik I."/>
            <person name="Dimitrov K.M."/>
            <person name="Suarez D.L."/>
            <person name="Swayne D.E."/>
        </authorList>
    </citation>
    <scope>NUCLEOTIDE SEQUENCE [LARGE SCALE GENOMIC DNA]</scope>
    <source>
        <strain evidence="2 3">CGMCC 1.12708</strain>
    </source>
</reference>
<feature type="chain" id="PRO_5012551675" description="WG containing repeat-containing protein" evidence="1">
    <location>
        <begin position="20"/>
        <end position="169"/>
    </location>
</feature>
<sequence>MKRIIFSSILIASNLCLNAQLLIGKETLNGASTLLDFGDAPDNTRGIILPAVTSTDDVSPANGNFVFDTHDNVVKVYENGLWKNLSEDGGTGNVISNPSADTGEGVIIGDVVSSVDGILVLESPNMAMILPKVAEPHLHVKSPYPGMMCYDTTNKALAVFDGSKWYYWN</sequence>
<dbReference type="AlphaFoldDB" id="A0A1W1YDK9"/>
<accession>A0A1W1YDK9</accession>
<organism evidence="2 3">
    <name type="scientific">Moheibacter sediminis</name>
    <dbReference type="NCBI Taxonomy" id="1434700"/>
    <lineage>
        <taxon>Bacteria</taxon>
        <taxon>Pseudomonadati</taxon>
        <taxon>Bacteroidota</taxon>
        <taxon>Flavobacteriia</taxon>
        <taxon>Flavobacteriales</taxon>
        <taxon>Weeksellaceae</taxon>
        <taxon>Moheibacter</taxon>
    </lineage>
</organism>
<feature type="signal peptide" evidence="1">
    <location>
        <begin position="1"/>
        <end position="19"/>
    </location>
</feature>
<evidence type="ECO:0000256" key="1">
    <source>
        <dbReference type="SAM" id="SignalP"/>
    </source>
</evidence>
<keyword evidence="1" id="KW-0732">Signal</keyword>
<evidence type="ECO:0008006" key="4">
    <source>
        <dbReference type="Google" id="ProtNLM"/>
    </source>
</evidence>
<keyword evidence="3" id="KW-1185">Reference proteome</keyword>
<dbReference type="EMBL" id="FWXS01000001">
    <property type="protein sequence ID" value="SMC33891.1"/>
    <property type="molecule type" value="Genomic_DNA"/>
</dbReference>